<dbReference type="AlphaFoldDB" id="A0A174B6Z3"/>
<name>A0A174B6Z3_9FIRM</name>
<proteinExistence type="predicted"/>
<evidence type="ECO:0008006" key="3">
    <source>
        <dbReference type="Google" id="ProtNLM"/>
    </source>
</evidence>
<dbReference type="OrthoDB" id="5241076at2"/>
<dbReference type="EMBL" id="CYYU01000015">
    <property type="protein sequence ID" value="CUN95378.1"/>
    <property type="molecule type" value="Genomic_DNA"/>
</dbReference>
<keyword evidence="2" id="KW-1185">Reference proteome</keyword>
<reference evidence="1 2" key="1">
    <citation type="submission" date="2015-09" db="EMBL/GenBank/DDBJ databases">
        <authorList>
            <consortium name="Pathogen Informatics"/>
        </authorList>
    </citation>
    <scope>NUCLEOTIDE SEQUENCE [LARGE SCALE GENOMIC DNA]</scope>
    <source>
        <strain evidence="1 2">2789STDY5608828</strain>
    </source>
</reference>
<sequence>MEEQNDIQQDSLFSIVPGGGHEASDIVAYKIQMIEEVQTTWQELFHGFDELHAITYSLGIKQVESVMGLFQRGDVVIGSPSQVRQAVQELLAEQEFDLKTICQNAYLQQRIKDGSFQFYLEDGGVHAKIYLLRADDGRNRIILGSANFSRQAWNGTQLETYLFEDNSQFFEHYMQLYEALRDESSSKVSIKAKPLCADGSNLQDLPIIQKVVQARKPVIIEKVPSREEVEYTFSVTQEGKEWAERVNHAYVKPDNHGVVHFTSKTVDRMQAYMKRSEHEKKLRVVENPEFLLDYKEHSASFSGKAWNLNPSKEDVQRDIHCLYQYLDGTEGFTGDIKKLQETYTKILLYMFLSPFMAKFRYDYSPYAPENSVGKYFPMYMIIRGPKSGGKSSIIRTGQHLMFGKSLHTLPTSVISPIKLDAYKVGIKGCPVLIDDVTNSRFRYLKDIVKSDDALIRGHNINHGTFLITTNDGQVLDPSVIKRTLVFTIPNQLAEDESVKRDSSFAQLQKKMGNALYRAFLHRMFDEIDAFSDYMVSDTKKMDGWFPDIFKVGAKILQKVIADVDMELYPSIKLFTWQDFMGEMTKSQKAIYILSALFDDYSDCFHVKKETDSLRVDFSTVESKQVNKFLDMLQNELPVSLEPHMIGNVLQLRYSKTKEVTGIDFQKQKDFFSRISSIFRGD</sequence>
<dbReference type="Proteomes" id="UP000095546">
    <property type="component" value="Unassembled WGS sequence"/>
</dbReference>
<accession>A0A174B6Z3</accession>
<organism evidence="1 2">
    <name type="scientific">Mitsuokella jalaludinii</name>
    <dbReference type="NCBI Taxonomy" id="187979"/>
    <lineage>
        <taxon>Bacteria</taxon>
        <taxon>Bacillati</taxon>
        <taxon>Bacillota</taxon>
        <taxon>Negativicutes</taxon>
        <taxon>Selenomonadales</taxon>
        <taxon>Selenomonadaceae</taxon>
        <taxon>Mitsuokella</taxon>
    </lineage>
</organism>
<protein>
    <recommendedName>
        <fullName evidence="3">PLD phosphodiesterase domain-containing protein</fullName>
    </recommendedName>
</protein>
<gene>
    <name evidence="1" type="ORF">ERS852385_01778</name>
</gene>
<dbReference type="RefSeq" id="WP_055162289.1">
    <property type="nucleotide sequence ID" value="NZ_CABIWZ010000015.1"/>
</dbReference>
<evidence type="ECO:0000313" key="1">
    <source>
        <dbReference type="EMBL" id="CUN95378.1"/>
    </source>
</evidence>
<dbReference type="CDD" id="cd09117">
    <property type="entry name" value="PLDc_Bfil_DEXD_like"/>
    <property type="match status" value="1"/>
</dbReference>
<dbReference type="STRING" id="187979.ERS852385_01778"/>
<dbReference type="Gene3D" id="3.30.870.10">
    <property type="entry name" value="Endonuclease Chain A"/>
    <property type="match status" value="1"/>
</dbReference>
<evidence type="ECO:0000313" key="2">
    <source>
        <dbReference type="Proteomes" id="UP000095546"/>
    </source>
</evidence>